<dbReference type="InterPro" id="IPR000073">
    <property type="entry name" value="AB_hydrolase_1"/>
</dbReference>
<keyword evidence="2" id="KW-0378">Hydrolase</keyword>
<keyword evidence="3" id="KW-1185">Reference proteome</keyword>
<dbReference type="PATRIC" id="fig|68223.7.peg.1066"/>
<dbReference type="PANTHER" id="PTHR43433:SF5">
    <property type="entry name" value="AB HYDROLASE-1 DOMAIN-CONTAINING PROTEIN"/>
    <property type="match status" value="1"/>
</dbReference>
<dbReference type="Gene3D" id="3.40.50.1820">
    <property type="entry name" value="alpha/beta hydrolase"/>
    <property type="match status" value="1"/>
</dbReference>
<dbReference type="PANTHER" id="PTHR43433">
    <property type="entry name" value="HYDROLASE, ALPHA/BETA FOLD FAMILY PROTEIN"/>
    <property type="match status" value="1"/>
</dbReference>
<accession>A0A0F4JXU2</accession>
<name>A0A0F4JXU2_9ACTN</name>
<dbReference type="GO" id="GO:0046503">
    <property type="term" value="P:glycerolipid catabolic process"/>
    <property type="evidence" value="ECO:0007669"/>
    <property type="project" value="TreeGrafter"/>
</dbReference>
<dbReference type="RefSeq" id="WP_045946113.1">
    <property type="nucleotide sequence ID" value="NZ_JZWV01000090.1"/>
</dbReference>
<sequence length="288" mass="30114">MTKPTTPTTTAPTTGTLDVPGATLYYERRGSGPVLLLIPGGGADAGLYAGMAPALAAAGRTVVSFDPRGQSRSTLDGPAADQRVEDWADDARRVLDLVSPGEPADVLGCSAGAVAALGLLARHPERVRRVVAHEPPLVEVLQDPAPYRTLFADVRELSRTRGPAAATARLAEGLGGEQPQREEPAAGLPPEILEMAPRMYANQPFFLEHVLVPFTGSTPDVPALRAAADRLVLAAGEDSRPIPALHGPAARLSDLTGAPFTEFPGGHVGCAEHPAPFATRLLETLTRE</sequence>
<reference evidence="2 3" key="1">
    <citation type="submission" date="2015-02" db="EMBL/GenBank/DDBJ databases">
        <authorList>
            <person name="Ju K.-S."/>
            <person name="Doroghazi J.R."/>
            <person name="Metcalf W."/>
        </authorList>
    </citation>
    <scope>NUCLEOTIDE SEQUENCE [LARGE SCALE GENOMIC DNA]</scope>
    <source>
        <strain evidence="2 3">NRRL ISP-5550</strain>
    </source>
</reference>
<evidence type="ECO:0000259" key="1">
    <source>
        <dbReference type="Pfam" id="PF00561"/>
    </source>
</evidence>
<dbReference type="Proteomes" id="UP000033551">
    <property type="component" value="Unassembled WGS sequence"/>
</dbReference>
<dbReference type="STRING" id="68223.GCA_002028425_06975"/>
<dbReference type="Pfam" id="PF00561">
    <property type="entry name" value="Abhydrolase_1"/>
    <property type="match status" value="1"/>
</dbReference>
<dbReference type="OrthoDB" id="3210164at2"/>
<evidence type="ECO:0000313" key="3">
    <source>
        <dbReference type="Proteomes" id="UP000033551"/>
    </source>
</evidence>
<dbReference type="EMBL" id="JZWV01000090">
    <property type="protein sequence ID" value="KJY37816.1"/>
    <property type="molecule type" value="Genomic_DNA"/>
</dbReference>
<feature type="domain" description="AB hydrolase-1" evidence="1">
    <location>
        <begin position="33"/>
        <end position="150"/>
    </location>
</feature>
<dbReference type="SUPFAM" id="SSF53474">
    <property type="entry name" value="alpha/beta-Hydrolases"/>
    <property type="match status" value="1"/>
</dbReference>
<dbReference type="InterPro" id="IPR050471">
    <property type="entry name" value="AB_hydrolase"/>
</dbReference>
<organism evidence="2 3">
    <name type="scientific">Streptomyces katrae</name>
    <dbReference type="NCBI Taxonomy" id="68223"/>
    <lineage>
        <taxon>Bacteria</taxon>
        <taxon>Bacillati</taxon>
        <taxon>Actinomycetota</taxon>
        <taxon>Actinomycetes</taxon>
        <taxon>Kitasatosporales</taxon>
        <taxon>Streptomycetaceae</taxon>
        <taxon>Streptomyces</taxon>
    </lineage>
</organism>
<evidence type="ECO:0000313" key="2">
    <source>
        <dbReference type="EMBL" id="KJY37816.1"/>
    </source>
</evidence>
<dbReference type="GO" id="GO:0004806">
    <property type="term" value="F:triacylglycerol lipase activity"/>
    <property type="evidence" value="ECO:0007669"/>
    <property type="project" value="TreeGrafter"/>
</dbReference>
<protein>
    <submittedName>
        <fullName evidence="2">Alpha/beta hydrolase</fullName>
    </submittedName>
</protein>
<comment type="caution">
    <text evidence="2">The sequence shown here is derived from an EMBL/GenBank/DDBJ whole genome shotgun (WGS) entry which is preliminary data.</text>
</comment>
<proteinExistence type="predicted"/>
<gene>
    <name evidence="2" type="ORF">VR44_04905</name>
</gene>
<dbReference type="AlphaFoldDB" id="A0A0F4JXU2"/>
<dbReference type="InterPro" id="IPR029058">
    <property type="entry name" value="AB_hydrolase_fold"/>
</dbReference>